<keyword evidence="10 12" id="KW-0472">Membrane</keyword>
<dbReference type="EMBL" id="OBEL01000001">
    <property type="protein sequence ID" value="SNZ06851.1"/>
    <property type="molecule type" value="Genomic_DNA"/>
</dbReference>
<dbReference type="PANTHER" id="PTHR45436">
    <property type="entry name" value="SENSOR HISTIDINE KINASE YKOH"/>
    <property type="match status" value="1"/>
</dbReference>
<evidence type="ECO:0000313" key="16">
    <source>
        <dbReference type="Proteomes" id="UP000219439"/>
    </source>
</evidence>
<dbReference type="SMART" id="SM00304">
    <property type="entry name" value="HAMP"/>
    <property type="match status" value="1"/>
</dbReference>
<proteinExistence type="predicted"/>
<dbReference type="GO" id="GO:0005886">
    <property type="term" value="C:plasma membrane"/>
    <property type="evidence" value="ECO:0007669"/>
    <property type="project" value="TreeGrafter"/>
</dbReference>
<dbReference type="CDD" id="cd06225">
    <property type="entry name" value="HAMP"/>
    <property type="match status" value="1"/>
</dbReference>
<dbReference type="InterPro" id="IPR036890">
    <property type="entry name" value="HATPase_C_sf"/>
</dbReference>
<dbReference type="PROSITE" id="PS50109">
    <property type="entry name" value="HIS_KIN"/>
    <property type="match status" value="1"/>
</dbReference>
<evidence type="ECO:0000256" key="9">
    <source>
        <dbReference type="ARBA" id="ARBA00023012"/>
    </source>
</evidence>
<sequence>MMKIRQSLAGKLFLAMAALSSVIVALMAGFIAINIRSGFSDYLLEIELEQFDDLAGALALQYAGSGDSWKSFASDPRRWHDTVRSNVSRLGPPRDERAGPRPPRDERAGFRPPPPAGMRPPRPEGGARRPFPRHPDPRQLGTRLALLDIDIDRVAGAKIASRNFVTQAIFDASGRGQIIGYLALAQSRAAADGRDQSFVFDQLKALGLAALLALAIAALSAWVLARYFLHPIQELMQGTMRLAAGESGVRTQAQRSDEIGTLITRFNEMAESLEVAKQTERQWVSDASHELKTPLAVLRGKIEGLQDGIYKPDEAFLSDLHTSVMRLTTLVSDLNILAQSGEAKLSCIWAPDDLSEIIRESLERQADRLNKAGLEFDLNLIEDAPIECDRGRLLQLLDNLIENSRRYTSSPGKIAITLGELNDGYQIIIADTAPCPTELQLPKLFERFYRTESSRNRQHGGSGLGLAICKAIVDAHSGDISATASNLGGLQVGISLPKQQEAQS</sequence>
<gene>
    <name evidence="15" type="ORF">SAMN06265368_0559</name>
</gene>
<dbReference type="InterPro" id="IPR003661">
    <property type="entry name" value="HisK_dim/P_dom"/>
</dbReference>
<evidence type="ECO:0000313" key="15">
    <source>
        <dbReference type="EMBL" id="SNZ06851.1"/>
    </source>
</evidence>
<keyword evidence="6 12" id="KW-0812">Transmembrane</keyword>
<name>A0A285NGT4_9HYPH</name>
<evidence type="ECO:0000256" key="4">
    <source>
        <dbReference type="ARBA" id="ARBA00022553"/>
    </source>
</evidence>
<dbReference type="PANTHER" id="PTHR45436:SF5">
    <property type="entry name" value="SENSOR HISTIDINE KINASE TRCS"/>
    <property type="match status" value="1"/>
</dbReference>
<evidence type="ECO:0000256" key="11">
    <source>
        <dbReference type="SAM" id="MobiDB-lite"/>
    </source>
</evidence>
<comment type="catalytic activity">
    <reaction evidence="1">
        <text>ATP + protein L-histidine = ADP + protein N-phospho-L-histidine.</text>
        <dbReference type="EC" id="2.7.13.3"/>
    </reaction>
</comment>
<evidence type="ECO:0000256" key="3">
    <source>
        <dbReference type="ARBA" id="ARBA00012438"/>
    </source>
</evidence>
<evidence type="ECO:0000256" key="10">
    <source>
        <dbReference type="ARBA" id="ARBA00023136"/>
    </source>
</evidence>
<dbReference type="SMART" id="SM00387">
    <property type="entry name" value="HATPase_c"/>
    <property type="match status" value="1"/>
</dbReference>
<keyword evidence="7 15" id="KW-0418">Kinase</keyword>
<feature type="compositionally biased region" description="Pro residues" evidence="11">
    <location>
        <begin position="111"/>
        <end position="120"/>
    </location>
</feature>
<feature type="domain" description="Histidine kinase" evidence="13">
    <location>
        <begin position="286"/>
        <end position="500"/>
    </location>
</feature>
<dbReference type="Proteomes" id="UP000219439">
    <property type="component" value="Unassembled WGS sequence"/>
</dbReference>
<keyword evidence="8 12" id="KW-1133">Transmembrane helix</keyword>
<evidence type="ECO:0000259" key="14">
    <source>
        <dbReference type="PROSITE" id="PS50885"/>
    </source>
</evidence>
<keyword evidence="16" id="KW-1185">Reference proteome</keyword>
<evidence type="ECO:0000256" key="1">
    <source>
        <dbReference type="ARBA" id="ARBA00000085"/>
    </source>
</evidence>
<dbReference type="SUPFAM" id="SSF47384">
    <property type="entry name" value="Homodimeric domain of signal transducing histidine kinase"/>
    <property type="match status" value="1"/>
</dbReference>
<dbReference type="InterPro" id="IPR036097">
    <property type="entry name" value="HisK_dim/P_sf"/>
</dbReference>
<feature type="compositionally biased region" description="Basic and acidic residues" evidence="11">
    <location>
        <begin position="92"/>
        <end position="109"/>
    </location>
</feature>
<dbReference type="InterPro" id="IPR003594">
    <property type="entry name" value="HATPase_dom"/>
</dbReference>
<dbReference type="Gene3D" id="1.10.287.130">
    <property type="match status" value="1"/>
</dbReference>
<protein>
    <recommendedName>
        <fullName evidence="3">histidine kinase</fullName>
        <ecNumber evidence="3">2.7.13.3</ecNumber>
    </recommendedName>
</protein>
<feature type="compositionally biased region" description="Basic and acidic residues" evidence="11">
    <location>
        <begin position="121"/>
        <end position="137"/>
    </location>
</feature>
<feature type="domain" description="HAMP" evidence="14">
    <location>
        <begin position="226"/>
        <end position="278"/>
    </location>
</feature>
<dbReference type="EC" id="2.7.13.3" evidence="3"/>
<dbReference type="RefSeq" id="WP_170955924.1">
    <property type="nucleotide sequence ID" value="NZ_OBEL01000001.1"/>
</dbReference>
<evidence type="ECO:0000256" key="6">
    <source>
        <dbReference type="ARBA" id="ARBA00022692"/>
    </source>
</evidence>
<keyword evidence="5" id="KW-0808">Transferase</keyword>
<dbReference type="SMART" id="SM00388">
    <property type="entry name" value="HisKA"/>
    <property type="match status" value="1"/>
</dbReference>
<dbReference type="PROSITE" id="PS50885">
    <property type="entry name" value="HAMP"/>
    <property type="match status" value="1"/>
</dbReference>
<dbReference type="Pfam" id="PF02518">
    <property type="entry name" value="HATPase_c"/>
    <property type="match status" value="1"/>
</dbReference>
<feature type="region of interest" description="Disordered" evidence="11">
    <location>
        <begin position="83"/>
        <end position="139"/>
    </location>
</feature>
<comment type="subcellular location">
    <subcellularLocation>
        <location evidence="2">Membrane</location>
    </subcellularLocation>
</comment>
<dbReference type="CDD" id="cd00082">
    <property type="entry name" value="HisKA"/>
    <property type="match status" value="1"/>
</dbReference>
<dbReference type="Pfam" id="PF00512">
    <property type="entry name" value="HisKA"/>
    <property type="match status" value="1"/>
</dbReference>
<dbReference type="InterPro" id="IPR003660">
    <property type="entry name" value="HAMP_dom"/>
</dbReference>
<dbReference type="SUPFAM" id="SSF158472">
    <property type="entry name" value="HAMP domain-like"/>
    <property type="match status" value="1"/>
</dbReference>
<dbReference type="AlphaFoldDB" id="A0A285NGT4"/>
<dbReference type="SUPFAM" id="SSF55874">
    <property type="entry name" value="ATPase domain of HSP90 chaperone/DNA topoisomerase II/histidine kinase"/>
    <property type="match status" value="1"/>
</dbReference>
<evidence type="ECO:0000256" key="12">
    <source>
        <dbReference type="SAM" id="Phobius"/>
    </source>
</evidence>
<dbReference type="InterPro" id="IPR005467">
    <property type="entry name" value="His_kinase_dom"/>
</dbReference>
<reference evidence="15 16" key="1">
    <citation type="submission" date="2017-09" db="EMBL/GenBank/DDBJ databases">
        <authorList>
            <person name="Ehlers B."/>
            <person name="Leendertz F.H."/>
        </authorList>
    </citation>
    <scope>NUCLEOTIDE SEQUENCE [LARGE SCALE GENOMIC DNA]</scope>
    <source>
        <strain evidence="15 16">DSM 18289</strain>
    </source>
</reference>
<organism evidence="15 16">
    <name type="scientific">Cohaesibacter gelatinilyticus</name>
    <dbReference type="NCBI Taxonomy" id="372072"/>
    <lineage>
        <taxon>Bacteria</taxon>
        <taxon>Pseudomonadati</taxon>
        <taxon>Pseudomonadota</taxon>
        <taxon>Alphaproteobacteria</taxon>
        <taxon>Hyphomicrobiales</taxon>
        <taxon>Cohaesibacteraceae</taxon>
    </lineage>
</organism>
<evidence type="ECO:0000259" key="13">
    <source>
        <dbReference type="PROSITE" id="PS50109"/>
    </source>
</evidence>
<accession>A0A285NGT4</accession>
<dbReference type="Gene3D" id="6.10.340.10">
    <property type="match status" value="1"/>
</dbReference>
<dbReference type="PRINTS" id="PR00344">
    <property type="entry name" value="BCTRLSENSOR"/>
</dbReference>
<dbReference type="GO" id="GO:0000155">
    <property type="term" value="F:phosphorelay sensor kinase activity"/>
    <property type="evidence" value="ECO:0007669"/>
    <property type="project" value="InterPro"/>
</dbReference>
<evidence type="ECO:0000256" key="2">
    <source>
        <dbReference type="ARBA" id="ARBA00004370"/>
    </source>
</evidence>
<feature type="transmembrane region" description="Helical" evidence="12">
    <location>
        <begin position="12"/>
        <end position="35"/>
    </location>
</feature>
<keyword evidence="9" id="KW-0902">Two-component regulatory system</keyword>
<feature type="transmembrane region" description="Helical" evidence="12">
    <location>
        <begin position="205"/>
        <end position="229"/>
    </location>
</feature>
<dbReference type="Pfam" id="PF00672">
    <property type="entry name" value="HAMP"/>
    <property type="match status" value="1"/>
</dbReference>
<keyword evidence="4" id="KW-0597">Phosphoprotein</keyword>
<dbReference type="InterPro" id="IPR004358">
    <property type="entry name" value="Sig_transdc_His_kin-like_C"/>
</dbReference>
<evidence type="ECO:0000256" key="8">
    <source>
        <dbReference type="ARBA" id="ARBA00022989"/>
    </source>
</evidence>
<evidence type="ECO:0000256" key="5">
    <source>
        <dbReference type="ARBA" id="ARBA00022679"/>
    </source>
</evidence>
<evidence type="ECO:0000256" key="7">
    <source>
        <dbReference type="ARBA" id="ARBA00022777"/>
    </source>
</evidence>
<dbReference type="InterPro" id="IPR050428">
    <property type="entry name" value="TCS_sensor_his_kinase"/>
</dbReference>
<dbReference type="Gene3D" id="3.30.565.10">
    <property type="entry name" value="Histidine kinase-like ATPase, C-terminal domain"/>
    <property type="match status" value="1"/>
</dbReference>